<comment type="caution">
    <text evidence="1">The sequence shown here is derived from an EMBL/GenBank/DDBJ whole genome shotgun (WGS) entry which is preliminary data.</text>
</comment>
<proteinExistence type="predicted"/>
<reference evidence="1" key="1">
    <citation type="submission" date="2020-05" db="EMBL/GenBank/DDBJ databases">
        <title>Mycena genomes resolve the evolution of fungal bioluminescence.</title>
        <authorList>
            <person name="Tsai I.J."/>
        </authorList>
    </citation>
    <scope>NUCLEOTIDE SEQUENCE</scope>
    <source>
        <strain evidence="1">160909Yilan</strain>
    </source>
</reference>
<evidence type="ECO:0000313" key="2">
    <source>
        <dbReference type="Proteomes" id="UP000623467"/>
    </source>
</evidence>
<dbReference type="EMBL" id="JACAZH010000005">
    <property type="protein sequence ID" value="KAF7367680.1"/>
    <property type="molecule type" value="Genomic_DNA"/>
</dbReference>
<keyword evidence="2" id="KW-1185">Reference proteome</keyword>
<gene>
    <name evidence="1" type="ORF">MSAN_00831700</name>
</gene>
<name>A0A8H6YV44_9AGAR</name>
<sequence length="73" mass="7837">MATSATLAHARHAANNCLDLKRNCNENVPLGPFDSRVSAVIHFDGESYFVTTNADYIPALPKGESTAENRTSG</sequence>
<dbReference type="OrthoDB" id="3043890at2759"/>
<dbReference type="AlphaFoldDB" id="A0A8H6YV44"/>
<protein>
    <submittedName>
        <fullName evidence="1">Uncharacterized protein</fullName>
    </submittedName>
</protein>
<evidence type="ECO:0000313" key="1">
    <source>
        <dbReference type="EMBL" id="KAF7367680.1"/>
    </source>
</evidence>
<accession>A0A8H6YV44</accession>
<organism evidence="1 2">
    <name type="scientific">Mycena sanguinolenta</name>
    <dbReference type="NCBI Taxonomy" id="230812"/>
    <lineage>
        <taxon>Eukaryota</taxon>
        <taxon>Fungi</taxon>
        <taxon>Dikarya</taxon>
        <taxon>Basidiomycota</taxon>
        <taxon>Agaricomycotina</taxon>
        <taxon>Agaricomycetes</taxon>
        <taxon>Agaricomycetidae</taxon>
        <taxon>Agaricales</taxon>
        <taxon>Marasmiineae</taxon>
        <taxon>Mycenaceae</taxon>
        <taxon>Mycena</taxon>
    </lineage>
</organism>
<dbReference type="Proteomes" id="UP000623467">
    <property type="component" value="Unassembled WGS sequence"/>
</dbReference>